<feature type="transmembrane region" description="Helical" evidence="1">
    <location>
        <begin position="115"/>
        <end position="134"/>
    </location>
</feature>
<dbReference type="Proteomes" id="UP001347146">
    <property type="component" value="Unassembled WGS sequence"/>
</dbReference>
<protein>
    <recommendedName>
        <fullName evidence="4">Integral membrane protein</fullName>
    </recommendedName>
</protein>
<gene>
    <name evidence="2" type="ORF">VZC37_23870</name>
</gene>
<keyword evidence="1" id="KW-0812">Transmembrane</keyword>
<evidence type="ECO:0000313" key="2">
    <source>
        <dbReference type="EMBL" id="MEE3853396.1"/>
    </source>
</evidence>
<feature type="transmembrane region" description="Helical" evidence="1">
    <location>
        <begin position="82"/>
        <end position="103"/>
    </location>
</feature>
<proteinExistence type="predicted"/>
<organism evidence="2 3">
    <name type="scientific">Gordonia sesuvii</name>
    <dbReference type="NCBI Taxonomy" id="3116777"/>
    <lineage>
        <taxon>Bacteria</taxon>
        <taxon>Bacillati</taxon>
        <taxon>Actinomycetota</taxon>
        <taxon>Actinomycetes</taxon>
        <taxon>Mycobacteriales</taxon>
        <taxon>Gordoniaceae</taxon>
        <taxon>Gordonia</taxon>
    </lineage>
</organism>
<evidence type="ECO:0000256" key="1">
    <source>
        <dbReference type="SAM" id="Phobius"/>
    </source>
</evidence>
<evidence type="ECO:0008006" key="4">
    <source>
        <dbReference type="Google" id="ProtNLM"/>
    </source>
</evidence>
<evidence type="ECO:0000313" key="3">
    <source>
        <dbReference type="Proteomes" id="UP001347146"/>
    </source>
</evidence>
<feature type="transmembrane region" description="Helical" evidence="1">
    <location>
        <begin position="146"/>
        <end position="168"/>
    </location>
</feature>
<feature type="transmembrane region" description="Helical" evidence="1">
    <location>
        <begin position="53"/>
        <end position="76"/>
    </location>
</feature>
<reference evidence="2 3" key="1">
    <citation type="submission" date="2024-01" db="EMBL/GenBank/DDBJ databases">
        <title>Draft genome sequence of Gordonia sp. LSe1-13.</title>
        <authorList>
            <person name="Suphannarot A."/>
            <person name="Mingma R."/>
        </authorList>
    </citation>
    <scope>NUCLEOTIDE SEQUENCE [LARGE SCALE GENOMIC DNA]</scope>
    <source>
        <strain evidence="2 3">LSe1-13</strain>
    </source>
</reference>
<keyword evidence="1" id="KW-1133">Transmembrane helix</keyword>
<keyword evidence="3" id="KW-1185">Reference proteome</keyword>
<sequence length="247" mass="26081">MHLDVSDVTGSRLPLFLLFLAFVVTFIVTRVITRLIRAGKGPFRDNVRGGTHIHHAVPGIILTVAGAFASVAAAGASPGAEISAVAIGIGTSLVLDEFALILHLQDVYWSREGQLSVQVVGLTVAGLGMALLGIDPLTEGDAESIRIGPIAFSVPLILHLACLLACVAKGKYSTAAIGAFIPPVAWIGAVRLARPTSRWARRRYSPAKTTRARRRAVTFDARYGAWGLNLEDLVAGRPTGTTQPTGD</sequence>
<dbReference type="RefSeq" id="WP_330436484.1">
    <property type="nucleotide sequence ID" value="NZ_JAZDUF010000010.1"/>
</dbReference>
<feature type="transmembrane region" description="Helical" evidence="1">
    <location>
        <begin position="12"/>
        <end position="32"/>
    </location>
</feature>
<dbReference type="EMBL" id="JAZDUF010000010">
    <property type="protein sequence ID" value="MEE3853396.1"/>
    <property type="molecule type" value="Genomic_DNA"/>
</dbReference>
<accession>A0ABU7ML88</accession>
<name>A0ABU7ML88_9ACTN</name>
<comment type="caution">
    <text evidence="2">The sequence shown here is derived from an EMBL/GenBank/DDBJ whole genome shotgun (WGS) entry which is preliminary data.</text>
</comment>
<keyword evidence="1" id="KW-0472">Membrane</keyword>